<keyword evidence="1" id="KW-0560">Oxidoreductase</keyword>
<gene>
    <name evidence="4" type="ORF">ENT43_01390</name>
</gene>
<dbReference type="AlphaFoldDB" id="A0A7C4M286"/>
<dbReference type="GO" id="GO:0006571">
    <property type="term" value="P:tyrosine biosynthetic process"/>
    <property type="evidence" value="ECO:0007669"/>
    <property type="project" value="TreeGrafter"/>
</dbReference>
<feature type="domain" description="Phosphogluconate dehydrogenase (decarboxylating) C-terminal" evidence="3">
    <location>
        <begin position="122"/>
        <end position="275"/>
    </location>
</feature>
<accession>A0A7C4M286</accession>
<dbReference type="InterPro" id="IPR013116">
    <property type="entry name" value="KARI_N"/>
</dbReference>
<dbReference type="Pfam" id="PF16896">
    <property type="entry name" value="PGDH_C"/>
    <property type="match status" value="1"/>
</dbReference>
<evidence type="ECO:0000256" key="1">
    <source>
        <dbReference type="ARBA" id="ARBA00023002"/>
    </source>
</evidence>
<reference evidence="4" key="1">
    <citation type="journal article" date="2020" name="mSystems">
        <title>Genome- and Community-Level Interaction Insights into Carbon Utilization and Element Cycling Functions of Hydrothermarchaeota in Hydrothermal Sediment.</title>
        <authorList>
            <person name="Zhou Z."/>
            <person name="Liu Y."/>
            <person name="Xu W."/>
            <person name="Pan J."/>
            <person name="Luo Z.H."/>
            <person name="Li M."/>
        </authorList>
    </citation>
    <scope>NUCLEOTIDE SEQUENCE [LARGE SCALE GENOMIC DNA]</scope>
    <source>
        <strain evidence="4">SpSt-579</strain>
    </source>
</reference>
<proteinExistence type="predicted"/>
<protein>
    <submittedName>
        <fullName evidence="4">Semialdehyde dehydrogenase</fullName>
    </submittedName>
</protein>
<sequence length="280" mass="30850">MITIALFGAAGKMGTRIGNNIKDDPNYEVLYVEGNDIGISKLTERGLKPTNSDEAVKKADVIIFAIPDTLIGNVANKIVPLMKSGAMLICLDPAAPHAGEMPERKDIAYFVVHPCHPPVISDETDPEIRMDFFGGTKAKQNIVCALMQGNEEDYKLGEEISRKIFAPVMNAYRITVEQMAILEPAMAETVVFTCMTVAREAMDEAIKHGVPEDAARAFILGHLNVNIGILFNFIDAQVSDAAKQVMERAKKTIFQPDWKKVFEPENVLKEVKKITEGNKS</sequence>
<feature type="domain" description="KARI N-terminal Rossmann" evidence="2">
    <location>
        <begin position="4"/>
        <end position="117"/>
    </location>
</feature>
<dbReference type="InterPro" id="IPR050812">
    <property type="entry name" value="Preph/Arog_dehydrog"/>
</dbReference>
<evidence type="ECO:0000259" key="2">
    <source>
        <dbReference type="Pfam" id="PF07991"/>
    </source>
</evidence>
<dbReference type="EMBL" id="DSYQ01000004">
    <property type="protein sequence ID" value="HGT70894.1"/>
    <property type="molecule type" value="Genomic_DNA"/>
</dbReference>
<evidence type="ECO:0000259" key="3">
    <source>
        <dbReference type="Pfam" id="PF16896"/>
    </source>
</evidence>
<name>A0A7C4M286_UNCC3</name>
<dbReference type="PANTHER" id="PTHR21363:SF0">
    <property type="entry name" value="PREPHENATE DEHYDROGENASE [NADP(+)]"/>
    <property type="match status" value="1"/>
</dbReference>
<dbReference type="PANTHER" id="PTHR21363">
    <property type="entry name" value="PREPHENATE DEHYDROGENASE"/>
    <property type="match status" value="1"/>
</dbReference>
<dbReference type="Gene3D" id="3.40.50.720">
    <property type="entry name" value="NAD(P)-binding Rossmann-like Domain"/>
    <property type="match status" value="1"/>
</dbReference>
<dbReference type="InterPro" id="IPR036291">
    <property type="entry name" value="NAD(P)-bd_dom_sf"/>
</dbReference>
<organism evidence="4">
    <name type="scientific">candidate division CPR3 bacterium</name>
    <dbReference type="NCBI Taxonomy" id="2268181"/>
    <lineage>
        <taxon>Bacteria</taxon>
        <taxon>Bacteria division CPR3</taxon>
    </lineage>
</organism>
<dbReference type="Gene3D" id="1.10.3640.10">
    <property type="entry name" value="Semialdehyde dehydrogenase-like, C-terminal"/>
    <property type="match status" value="1"/>
</dbReference>
<comment type="caution">
    <text evidence="4">The sequence shown here is derived from an EMBL/GenBank/DDBJ whole genome shotgun (WGS) entry which is preliminary data.</text>
</comment>
<dbReference type="GO" id="GO:0070403">
    <property type="term" value="F:NAD+ binding"/>
    <property type="evidence" value="ECO:0007669"/>
    <property type="project" value="TreeGrafter"/>
</dbReference>
<dbReference type="Pfam" id="PF07991">
    <property type="entry name" value="KARI_N"/>
    <property type="match status" value="1"/>
</dbReference>
<dbReference type="InterPro" id="IPR031663">
    <property type="entry name" value="PGDH_C"/>
</dbReference>
<dbReference type="InterPro" id="IPR037161">
    <property type="entry name" value="Semialdehyde_DH-like_C"/>
</dbReference>
<dbReference type="GO" id="GO:0008977">
    <property type="term" value="F:prephenate dehydrogenase (NAD+) activity"/>
    <property type="evidence" value="ECO:0007669"/>
    <property type="project" value="TreeGrafter"/>
</dbReference>
<evidence type="ECO:0000313" key="4">
    <source>
        <dbReference type="EMBL" id="HGT70894.1"/>
    </source>
</evidence>
<dbReference type="SUPFAM" id="SSF51735">
    <property type="entry name" value="NAD(P)-binding Rossmann-fold domains"/>
    <property type="match status" value="1"/>
</dbReference>